<accession>A0A8J3QXY7</accession>
<organism evidence="2 3">
    <name type="scientific">Rugosimonospora africana</name>
    <dbReference type="NCBI Taxonomy" id="556532"/>
    <lineage>
        <taxon>Bacteria</taxon>
        <taxon>Bacillati</taxon>
        <taxon>Actinomycetota</taxon>
        <taxon>Actinomycetes</taxon>
        <taxon>Micromonosporales</taxon>
        <taxon>Micromonosporaceae</taxon>
        <taxon>Rugosimonospora</taxon>
    </lineage>
</organism>
<comment type="caution">
    <text evidence="2">The sequence shown here is derived from an EMBL/GenBank/DDBJ whole genome shotgun (WGS) entry which is preliminary data.</text>
</comment>
<feature type="region of interest" description="Disordered" evidence="1">
    <location>
        <begin position="35"/>
        <end position="59"/>
    </location>
</feature>
<reference evidence="2" key="1">
    <citation type="submission" date="2021-01" db="EMBL/GenBank/DDBJ databases">
        <title>Whole genome shotgun sequence of Rugosimonospora africana NBRC 104875.</title>
        <authorList>
            <person name="Komaki H."/>
            <person name="Tamura T."/>
        </authorList>
    </citation>
    <scope>NUCLEOTIDE SEQUENCE</scope>
    <source>
        <strain evidence="2">NBRC 104875</strain>
    </source>
</reference>
<evidence type="ECO:0000313" key="2">
    <source>
        <dbReference type="EMBL" id="GIH18152.1"/>
    </source>
</evidence>
<evidence type="ECO:0000256" key="1">
    <source>
        <dbReference type="SAM" id="MobiDB-lite"/>
    </source>
</evidence>
<name>A0A8J3QXY7_9ACTN</name>
<proteinExistence type="predicted"/>
<keyword evidence="3" id="KW-1185">Reference proteome</keyword>
<gene>
    <name evidence="2" type="ORF">Raf01_63240</name>
</gene>
<sequence>MRRPGGGGDVLAYVLAERVDLVEHGLLKLDAHAARVRPQHDGQSDEYDGENGEYGRYLEPGCSADQQQECCQWSQAHPDPEDHGQ</sequence>
<dbReference type="AlphaFoldDB" id="A0A8J3QXY7"/>
<protein>
    <submittedName>
        <fullName evidence="2">Uncharacterized protein</fullName>
    </submittedName>
</protein>
<dbReference type="EMBL" id="BONZ01000063">
    <property type="protein sequence ID" value="GIH18152.1"/>
    <property type="molecule type" value="Genomic_DNA"/>
</dbReference>
<dbReference type="Proteomes" id="UP000642748">
    <property type="component" value="Unassembled WGS sequence"/>
</dbReference>
<evidence type="ECO:0000313" key="3">
    <source>
        <dbReference type="Proteomes" id="UP000642748"/>
    </source>
</evidence>